<accession>A0AAD4LBR8</accession>
<dbReference type="EMBL" id="JAKELL010000061">
    <property type="protein sequence ID" value="KAH8985719.1"/>
    <property type="molecule type" value="Genomic_DNA"/>
</dbReference>
<protein>
    <submittedName>
        <fullName evidence="2">Uncharacterized protein</fullName>
    </submittedName>
</protein>
<sequence>MPLSSMPSDTLVGSASVQSHLSVLNSHSRHREHARPPVVSSNTEALILANSEQPKDYSQFLVSLFRGPLKDPLLPGPDGSLSRQRVWSNSSRWIISVYVAVSLIFFSTSLYRSFHSARLDKQPPLVYSQDRSPVLSGLDALSPAMRSAKLFALYPPPTHFGLFTHRPAVDAYAHEITVCLWAHESNLDWVAAWTADWPGPISLVVLSRKPPTSNRTPLRPALARLLHHPMLNASRLALHTLHLGPTTPDAPNVFLNLARFFAPTRTVLLVPGVPAPPQMLPTTVWPFSIPHLQDPVIINARASTAVAPRIAEKGRSETPLAPVLIPRDHPLWCTERFAFVPAYTHTSPRAADWEACLWQVQLETYGVASFGGPTLPGWRWNIEPEPVSLISTPSPAPILSAIRRRLDARFRAETCVLAIKRHEVLSEEWRGGRVGRVSGGRKNVDWERMHWLHEICREWSHGL</sequence>
<evidence type="ECO:0000313" key="3">
    <source>
        <dbReference type="Proteomes" id="UP001201163"/>
    </source>
</evidence>
<reference evidence="2" key="1">
    <citation type="submission" date="2022-01" db="EMBL/GenBank/DDBJ databases">
        <title>Comparative genomics reveals a dynamic genome evolution in the ectomycorrhizal milk-cap (Lactarius) mushrooms.</title>
        <authorList>
            <consortium name="DOE Joint Genome Institute"/>
            <person name="Lebreton A."/>
            <person name="Tang N."/>
            <person name="Kuo A."/>
            <person name="LaButti K."/>
            <person name="Drula E."/>
            <person name="Barry K."/>
            <person name="Clum A."/>
            <person name="Lipzen A."/>
            <person name="Mousain D."/>
            <person name="Ng V."/>
            <person name="Wang R."/>
            <person name="Wang X."/>
            <person name="Dai Y."/>
            <person name="Henrissat B."/>
            <person name="Grigoriev I.V."/>
            <person name="Guerin-Laguette A."/>
            <person name="Yu F."/>
            <person name="Martin F.M."/>
        </authorList>
    </citation>
    <scope>NUCLEOTIDE SEQUENCE</scope>
    <source>
        <strain evidence="2">QP</strain>
    </source>
</reference>
<comment type="caution">
    <text evidence="2">The sequence shown here is derived from an EMBL/GenBank/DDBJ whole genome shotgun (WGS) entry which is preliminary data.</text>
</comment>
<keyword evidence="3" id="KW-1185">Reference proteome</keyword>
<evidence type="ECO:0000313" key="2">
    <source>
        <dbReference type="EMBL" id="KAH8985719.1"/>
    </source>
</evidence>
<keyword evidence="1" id="KW-0472">Membrane</keyword>
<evidence type="ECO:0000256" key="1">
    <source>
        <dbReference type="SAM" id="Phobius"/>
    </source>
</evidence>
<gene>
    <name evidence="2" type="ORF">EDB92DRAFT_1882050</name>
</gene>
<organism evidence="2 3">
    <name type="scientific">Lactarius akahatsu</name>
    <dbReference type="NCBI Taxonomy" id="416441"/>
    <lineage>
        <taxon>Eukaryota</taxon>
        <taxon>Fungi</taxon>
        <taxon>Dikarya</taxon>
        <taxon>Basidiomycota</taxon>
        <taxon>Agaricomycotina</taxon>
        <taxon>Agaricomycetes</taxon>
        <taxon>Russulales</taxon>
        <taxon>Russulaceae</taxon>
        <taxon>Lactarius</taxon>
    </lineage>
</organism>
<dbReference type="Proteomes" id="UP001201163">
    <property type="component" value="Unassembled WGS sequence"/>
</dbReference>
<proteinExistence type="predicted"/>
<keyword evidence="1" id="KW-0812">Transmembrane</keyword>
<keyword evidence="1" id="KW-1133">Transmembrane helix</keyword>
<dbReference type="AlphaFoldDB" id="A0AAD4LBR8"/>
<feature type="transmembrane region" description="Helical" evidence="1">
    <location>
        <begin position="93"/>
        <end position="114"/>
    </location>
</feature>
<name>A0AAD4LBR8_9AGAM</name>